<comment type="caution">
    <text evidence="2">The sequence shown here is derived from an EMBL/GenBank/DDBJ whole genome shotgun (WGS) entry which is preliminary data.</text>
</comment>
<feature type="compositionally biased region" description="Acidic residues" evidence="1">
    <location>
        <begin position="18"/>
        <end position="27"/>
    </location>
</feature>
<sequence length="75" mass="8615">MGQVDDDEQVLDEKLWDNDDGEDDLEDNNQKGSKENDEQNDQMTGGKEDFDTNKVANSDNDQLTSQKNEEKFEDN</sequence>
<keyword evidence="3" id="KW-1185">Reference proteome</keyword>
<dbReference type="Proteomes" id="UP000194236">
    <property type="component" value="Unassembled WGS sequence"/>
</dbReference>
<proteinExistence type="predicted"/>
<feature type="region of interest" description="Disordered" evidence="1">
    <location>
        <begin position="1"/>
        <end position="75"/>
    </location>
</feature>
<evidence type="ECO:0000313" key="2">
    <source>
        <dbReference type="EMBL" id="OTF72019.1"/>
    </source>
</evidence>
<accession>A0A1Y3AU58</accession>
<evidence type="ECO:0000256" key="1">
    <source>
        <dbReference type="SAM" id="MobiDB-lite"/>
    </source>
</evidence>
<feature type="compositionally biased region" description="Polar residues" evidence="1">
    <location>
        <begin position="54"/>
        <end position="66"/>
    </location>
</feature>
<reference evidence="2 3" key="1">
    <citation type="submission" date="2017-03" db="EMBL/GenBank/DDBJ databases">
        <title>Genome Survey of Euroglyphus maynei.</title>
        <authorList>
            <person name="Arlian L.G."/>
            <person name="Morgan M.S."/>
            <person name="Rider S.D."/>
        </authorList>
    </citation>
    <scope>NUCLEOTIDE SEQUENCE [LARGE SCALE GENOMIC DNA]</scope>
    <source>
        <strain evidence="2">Arlian Lab</strain>
        <tissue evidence="2">Whole body</tissue>
    </source>
</reference>
<feature type="compositionally biased region" description="Basic and acidic residues" evidence="1">
    <location>
        <begin position="28"/>
        <end position="37"/>
    </location>
</feature>
<feature type="non-terminal residue" evidence="2">
    <location>
        <position position="75"/>
    </location>
</feature>
<gene>
    <name evidence="2" type="ORF">BLA29_015247</name>
</gene>
<name>A0A1Y3AU58_EURMA</name>
<feature type="compositionally biased region" description="Acidic residues" evidence="1">
    <location>
        <begin position="1"/>
        <end position="10"/>
    </location>
</feature>
<dbReference type="EMBL" id="MUJZ01058303">
    <property type="protein sequence ID" value="OTF72019.1"/>
    <property type="molecule type" value="Genomic_DNA"/>
</dbReference>
<organism evidence="2 3">
    <name type="scientific">Euroglyphus maynei</name>
    <name type="common">Mayne's house dust mite</name>
    <dbReference type="NCBI Taxonomy" id="6958"/>
    <lineage>
        <taxon>Eukaryota</taxon>
        <taxon>Metazoa</taxon>
        <taxon>Ecdysozoa</taxon>
        <taxon>Arthropoda</taxon>
        <taxon>Chelicerata</taxon>
        <taxon>Arachnida</taxon>
        <taxon>Acari</taxon>
        <taxon>Acariformes</taxon>
        <taxon>Sarcoptiformes</taxon>
        <taxon>Astigmata</taxon>
        <taxon>Psoroptidia</taxon>
        <taxon>Analgoidea</taxon>
        <taxon>Pyroglyphidae</taxon>
        <taxon>Pyroglyphinae</taxon>
        <taxon>Euroglyphus</taxon>
    </lineage>
</organism>
<dbReference type="AlphaFoldDB" id="A0A1Y3AU58"/>
<evidence type="ECO:0000313" key="3">
    <source>
        <dbReference type="Proteomes" id="UP000194236"/>
    </source>
</evidence>
<protein>
    <submittedName>
        <fullName evidence="2">Uncharacterized protein</fullName>
    </submittedName>
</protein>